<feature type="signal peptide" evidence="1">
    <location>
        <begin position="1"/>
        <end position="21"/>
    </location>
</feature>
<evidence type="ECO:0000313" key="3">
    <source>
        <dbReference type="EMBL" id="QQD24806.1"/>
    </source>
</evidence>
<dbReference type="InterPro" id="IPR000073">
    <property type="entry name" value="AB_hydrolase_1"/>
</dbReference>
<dbReference type="Gene3D" id="3.40.50.1820">
    <property type="entry name" value="alpha/beta hydrolase"/>
    <property type="match status" value="1"/>
</dbReference>
<dbReference type="GO" id="GO:0016020">
    <property type="term" value="C:membrane"/>
    <property type="evidence" value="ECO:0007669"/>
    <property type="project" value="TreeGrafter"/>
</dbReference>
<dbReference type="Proteomes" id="UP000596074">
    <property type="component" value="Chromosome"/>
</dbReference>
<evidence type="ECO:0000256" key="1">
    <source>
        <dbReference type="SAM" id="SignalP"/>
    </source>
</evidence>
<proteinExistence type="predicted"/>
<accession>A0A9X7V0Z1</accession>
<keyword evidence="4" id="KW-1185">Reference proteome</keyword>
<keyword evidence="3" id="KW-0378">Hydrolase</keyword>
<dbReference type="Pfam" id="PF00561">
    <property type="entry name" value="Abhydrolase_1"/>
    <property type="match status" value="1"/>
</dbReference>
<evidence type="ECO:0000313" key="4">
    <source>
        <dbReference type="Proteomes" id="UP000596074"/>
    </source>
</evidence>
<dbReference type="EMBL" id="CP046056">
    <property type="protein sequence ID" value="QQD24806.1"/>
    <property type="molecule type" value="Genomic_DNA"/>
</dbReference>
<dbReference type="RefSeq" id="WP_228344867.1">
    <property type="nucleotide sequence ID" value="NZ_CP046056.1"/>
</dbReference>
<dbReference type="KEGG" id="vcw:GJQ55_10160"/>
<keyword evidence="1" id="KW-0732">Signal</keyword>
<dbReference type="PANTHER" id="PTHR43798">
    <property type="entry name" value="MONOACYLGLYCEROL LIPASE"/>
    <property type="match status" value="1"/>
</dbReference>
<dbReference type="AlphaFoldDB" id="A0A9X7V0Z1"/>
<dbReference type="InterPro" id="IPR000639">
    <property type="entry name" value="Epox_hydrolase-like"/>
</dbReference>
<reference evidence="3 4" key="1">
    <citation type="submission" date="2019-11" db="EMBL/GenBank/DDBJ databases">
        <title>Venatorbacter sp. nov. a predator of Campylobacter and other Gram-negative bacteria.</title>
        <authorList>
            <person name="Saeedi A."/>
            <person name="Cummings N.J."/>
            <person name="Connerton I.F."/>
            <person name="Connerton P.L."/>
        </authorList>
    </citation>
    <scope>NUCLEOTIDE SEQUENCE [LARGE SCALE GENOMIC DNA]</scope>
    <source>
        <strain evidence="3">XL5</strain>
    </source>
</reference>
<dbReference type="GO" id="GO:0047372">
    <property type="term" value="F:monoacylglycerol lipase activity"/>
    <property type="evidence" value="ECO:0007669"/>
    <property type="project" value="TreeGrafter"/>
</dbReference>
<name>A0A9X7V0Z1_9GAMM</name>
<dbReference type="PROSITE" id="PS51257">
    <property type="entry name" value="PROKAR_LIPOPROTEIN"/>
    <property type="match status" value="1"/>
</dbReference>
<gene>
    <name evidence="3" type="ORF">GJQ55_10160</name>
</gene>
<sequence length="314" mass="34403">MLLHRLAAIATLLFTLGGCTASQQDTLLQKVTDTGRQQAGLIPAVAQADDVPMSYLERPGDGPVVMLVHGFSANKDTWLRFAAELPADYRIIAPDLAGHGDTPAPASGDYTLTRQAQRLHALAEHLGLQQFHILGSSMGGAISAIYASQYPQQIASLTLMNAAGVDAPNPSEYMRALEQGRNPLIATDKDSFDYRWDFIMSRPPLLPWPLRPALVRQTIERRAINEAIFAGMLATREQLAAADFDQQLTANVTMPVLIIWGAEDRVLDVSAAAAFKQRLPQAETEIYQGIGHLPMFENPQESAGRYQRFIKAQL</sequence>
<feature type="domain" description="AB hydrolase-1" evidence="2">
    <location>
        <begin position="63"/>
        <end position="299"/>
    </location>
</feature>
<organism evidence="3 4">
    <name type="scientific">Venatoribacter cucullus</name>
    <dbReference type="NCBI Taxonomy" id="2661630"/>
    <lineage>
        <taxon>Bacteria</taxon>
        <taxon>Pseudomonadati</taxon>
        <taxon>Pseudomonadota</taxon>
        <taxon>Gammaproteobacteria</taxon>
        <taxon>Oceanospirillales</taxon>
        <taxon>Oceanospirillaceae</taxon>
        <taxon>Venatoribacter</taxon>
    </lineage>
</organism>
<dbReference type="GO" id="GO:0046464">
    <property type="term" value="P:acylglycerol catabolic process"/>
    <property type="evidence" value="ECO:0007669"/>
    <property type="project" value="TreeGrafter"/>
</dbReference>
<dbReference type="InterPro" id="IPR050266">
    <property type="entry name" value="AB_hydrolase_sf"/>
</dbReference>
<protein>
    <submittedName>
        <fullName evidence="3">Alpha/beta fold hydrolase</fullName>
    </submittedName>
</protein>
<dbReference type="PRINTS" id="PR00111">
    <property type="entry name" value="ABHYDROLASE"/>
</dbReference>
<dbReference type="PANTHER" id="PTHR43798:SF5">
    <property type="entry name" value="MONOACYLGLYCEROL LIPASE ABHD6"/>
    <property type="match status" value="1"/>
</dbReference>
<evidence type="ECO:0000259" key="2">
    <source>
        <dbReference type="Pfam" id="PF00561"/>
    </source>
</evidence>
<dbReference type="InterPro" id="IPR029058">
    <property type="entry name" value="AB_hydrolase_fold"/>
</dbReference>
<feature type="chain" id="PRO_5040798435" evidence="1">
    <location>
        <begin position="22"/>
        <end position="314"/>
    </location>
</feature>
<dbReference type="PRINTS" id="PR00412">
    <property type="entry name" value="EPOXHYDRLASE"/>
</dbReference>
<dbReference type="SUPFAM" id="SSF53474">
    <property type="entry name" value="alpha/beta-Hydrolases"/>
    <property type="match status" value="1"/>
</dbReference>